<gene>
    <name evidence="1" type="ORF">OKW52_10135</name>
</gene>
<organism evidence="1 2">
    <name type="scientific">Pararhodobacter zhoushanensis</name>
    <dbReference type="NCBI Taxonomy" id="2479545"/>
    <lineage>
        <taxon>Bacteria</taxon>
        <taxon>Pseudomonadati</taxon>
        <taxon>Pseudomonadota</taxon>
        <taxon>Alphaproteobacteria</taxon>
        <taxon>Rhodobacterales</taxon>
        <taxon>Paracoccaceae</taxon>
        <taxon>Pararhodobacter</taxon>
    </lineage>
</organism>
<protein>
    <submittedName>
        <fullName evidence="1">Uncharacterized protein</fullName>
    </submittedName>
</protein>
<dbReference type="EMBL" id="JAPDFL010000001">
    <property type="protein sequence ID" value="MCW1932603.1"/>
    <property type="molecule type" value="Genomic_DNA"/>
</dbReference>
<reference evidence="1 2" key="1">
    <citation type="submission" date="2022-10" db="EMBL/GenBank/DDBJ databases">
        <title>Pararhodobacter sp. nov., isolated from marine algae.</title>
        <authorList>
            <person name="Choi B.J."/>
            <person name="Kim J.M."/>
            <person name="Lee J.K."/>
            <person name="Choi D.G."/>
            <person name="Jeon C.O."/>
        </authorList>
    </citation>
    <scope>NUCLEOTIDE SEQUENCE [LARGE SCALE GENOMIC DNA]</scope>
    <source>
        <strain evidence="1 2">ZQ420</strain>
    </source>
</reference>
<comment type="caution">
    <text evidence="1">The sequence shown here is derived from an EMBL/GenBank/DDBJ whole genome shotgun (WGS) entry which is preliminary data.</text>
</comment>
<name>A0ABT3GYI2_9RHOB</name>
<dbReference type="Proteomes" id="UP001208938">
    <property type="component" value="Unassembled WGS sequence"/>
</dbReference>
<evidence type="ECO:0000313" key="2">
    <source>
        <dbReference type="Proteomes" id="UP001208938"/>
    </source>
</evidence>
<keyword evidence="2" id="KW-1185">Reference proteome</keyword>
<proteinExistence type="predicted"/>
<evidence type="ECO:0000313" key="1">
    <source>
        <dbReference type="EMBL" id="MCW1932603.1"/>
    </source>
</evidence>
<sequence>MAGLVIPGSTNVTLGTQFFLPEWYAQLYARLGGGSQFVNNYFAGWMLEPECVLLGGPVPHKMAYAGATGTPPAVTEVASMNDLPCFTGWNGSRHIDTGKPGGKAFTIFLLVNITQDMLDGGVVTNGRAITRFSGSTHIGIGVSETGALYFQLADSGGTISIAGSTLSAGPNLITATCHETSANNYLTKLFVNDLETPVGTLARALTMDLGSTWKVGSIGATTFWKSAIAGWMVLDRDITEDAAAHAIVASLAPSMVAWMTP</sequence>
<dbReference type="RefSeq" id="WP_264505589.1">
    <property type="nucleotide sequence ID" value="NZ_JAPDFL010000001.1"/>
</dbReference>
<accession>A0ABT3GYI2</accession>